<accession>A0ACC2UNT3</accession>
<evidence type="ECO:0000313" key="1">
    <source>
        <dbReference type="EMBL" id="KAJ9088437.1"/>
    </source>
</evidence>
<organism evidence="1 2">
    <name type="scientific">Entomophthora muscae</name>
    <dbReference type="NCBI Taxonomy" id="34485"/>
    <lineage>
        <taxon>Eukaryota</taxon>
        <taxon>Fungi</taxon>
        <taxon>Fungi incertae sedis</taxon>
        <taxon>Zoopagomycota</taxon>
        <taxon>Entomophthoromycotina</taxon>
        <taxon>Entomophthoromycetes</taxon>
        <taxon>Entomophthorales</taxon>
        <taxon>Entomophthoraceae</taxon>
        <taxon>Entomophthora</taxon>
    </lineage>
</organism>
<keyword evidence="2" id="KW-1185">Reference proteome</keyword>
<name>A0ACC2UNT3_9FUNG</name>
<reference evidence="1" key="1">
    <citation type="submission" date="2022-04" db="EMBL/GenBank/DDBJ databases">
        <title>Genome of the entomopathogenic fungus Entomophthora muscae.</title>
        <authorList>
            <person name="Elya C."/>
            <person name="Lovett B.R."/>
            <person name="Lee E."/>
            <person name="Macias A.M."/>
            <person name="Hajek A.E."/>
            <person name="De Bivort B.L."/>
            <person name="Kasson M.T."/>
            <person name="De Fine Licht H.H."/>
            <person name="Stajich J.E."/>
        </authorList>
    </citation>
    <scope>NUCLEOTIDE SEQUENCE</scope>
    <source>
        <strain evidence="1">Berkeley</strain>
    </source>
</reference>
<dbReference type="Proteomes" id="UP001165960">
    <property type="component" value="Unassembled WGS sequence"/>
</dbReference>
<comment type="caution">
    <text evidence="1">The sequence shown here is derived from an EMBL/GenBank/DDBJ whole genome shotgun (WGS) entry which is preliminary data.</text>
</comment>
<protein>
    <submittedName>
        <fullName evidence="1">Uncharacterized protein</fullName>
    </submittedName>
</protein>
<evidence type="ECO:0000313" key="2">
    <source>
        <dbReference type="Proteomes" id="UP001165960"/>
    </source>
</evidence>
<gene>
    <name evidence="1" type="ORF">DSO57_1023130</name>
</gene>
<dbReference type="EMBL" id="QTSX02000119">
    <property type="protein sequence ID" value="KAJ9088437.1"/>
    <property type="molecule type" value="Genomic_DNA"/>
</dbReference>
<sequence>MRLLEKLLKDLNSAVSEIKENDLKVKEKFKSAVLTGNKVNKVSMMALMTKMPDTSEETIKCLLNVQKTVVKGLQFKMSSLSTLSVWVNDPEMYEHLKHIKSSRTFRAQNGPDKTLCCIGLTPAVEQFYNQKIVSLIT</sequence>
<proteinExistence type="predicted"/>